<proteinExistence type="predicted"/>
<keyword evidence="2" id="KW-1185">Reference proteome</keyword>
<comment type="caution">
    <text evidence="1">The sequence shown here is derived from an EMBL/GenBank/DDBJ whole genome shotgun (WGS) entry which is preliminary data.</text>
</comment>
<gene>
    <name evidence="1" type="ORF">ACFSDA_01200</name>
</gene>
<name>A0ABW4PTI0_9MICO</name>
<accession>A0ABW4PTI0</accession>
<dbReference type="Proteomes" id="UP001597280">
    <property type="component" value="Unassembled WGS sequence"/>
</dbReference>
<dbReference type="RefSeq" id="WP_137771200.1">
    <property type="nucleotide sequence ID" value="NZ_BAAAIS010000001.1"/>
</dbReference>
<dbReference type="EMBL" id="JBHUFL010000001">
    <property type="protein sequence ID" value="MFD1833678.1"/>
    <property type="molecule type" value="Genomic_DNA"/>
</dbReference>
<evidence type="ECO:0000313" key="1">
    <source>
        <dbReference type="EMBL" id="MFD1833678.1"/>
    </source>
</evidence>
<sequence length="86" mass="9394">MTSETRPGWAPFLEVGRRVTLRHAIDPATAPCGERMSDALGTITATDERAVTVMTRRGEMRVPRPLVIAAKEVPPPPERRDGSSGR</sequence>
<organism evidence="1 2">
    <name type="scientific">Brachybacterium rhamnosum</name>
    <dbReference type="NCBI Taxonomy" id="173361"/>
    <lineage>
        <taxon>Bacteria</taxon>
        <taxon>Bacillati</taxon>
        <taxon>Actinomycetota</taxon>
        <taxon>Actinomycetes</taxon>
        <taxon>Micrococcales</taxon>
        <taxon>Dermabacteraceae</taxon>
        <taxon>Brachybacterium</taxon>
    </lineage>
</organism>
<protein>
    <submittedName>
        <fullName evidence="1">Acetyltransferase</fullName>
    </submittedName>
</protein>
<reference evidence="2" key="1">
    <citation type="journal article" date="2019" name="Int. J. Syst. Evol. Microbiol.">
        <title>The Global Catalogue of Microorganisms (GCM) 10K type strain sequencing project: providing services to taxonomists for standard genome sequencing and annotation.</title>
        <authorList>
            <consortium name="The Broad Institute Genomics Platform"/>
            <consortium name="The Broad Institute Genome Sequencing Center for Infectious Disease"/>
            <person name="Wu L."/>
            <person name="Ma J."/>
        </authorList>
    </citation>
    <scope>NUCLEOTIDE SEQUENCE [LARGE SCALE GENOMIC DNA]</scope>
    <source>
        <strain evidence="2">JCM 11650</strain>
    </source>
</reference>
<evidence type="ECO:0000313" key="2">
    <source>
        <dbReference type="Proteomes" id="UP001597280"/>
    </source>
</evidence>